<proteinExistence type="predicted"/>
<dbReference type="InterPro" id="IPR001789">
    <property type="entry name" value="Sig_transdc_resp-reg_receiver"/>
</dbReference>
<reference evidence="12 13" key="1">
    <citation type="submission" date="2018-06" db="EMBL/GenBank/DDBJ databases">
        <title>Nitrincola tibetense sp. nov., isolated from Lake XuguoCo on Tibetan Plateau.</title>
        <authorList>
            <person name="Xing P."/>
        </authorList>
    </citation>
    <scope>NUCLEOTIDE SEQUENCE [LARGE SCALE GENOMIC DNA]</scope>
    <source>
        <strain evidence="13">xg18</strain>
    </source>
</reference>
<dbReference type="GO" id="GO:0045893">
    <property type="term" value="P:positive regulation of DNA-templated transcription"/>
    <property type="evidence" value="ECO:0007669"/>
    <property type="project" value="UniProtKB-ARBA"/>
</dbReference>
<dbReference type="InterPro" id="IPR011006">
    <property type="entry name" value="CheY-like_superfamily"/>
</dbReference>
<feature type="DNA-binding region" description="OmpR/PhoB-type" evidence="9">
    <location>
        <begin position="123"/>
        <end position="222"/>
    </location>
</feature>
<evidence type="ECO:0000256" key="4">
    <source>
        <dbReference type="ARBA" id="ARBA00023012"/>
    </source>
</evidence>
<protein>
    <submittedName>
        <fullName evidence="12">DNA-binding response regulator</fullName>
    </submittedName>
</protein>
<dbReference type="GO" id="GO:0000156">
    <property type="term" value="F:phosphorelay response regulator activity"/>
    <property type="evidence" value="ECO:0007669"/>
    <property type="project" value="TreeGrafter"/>
</dbReference>
<keyword evidence="4" id="KW-0902">Two-component regulatory system</keyword>
<evidence type="ECO:0000256" key="9">
    <source>
        <dbReference type="PROSITE-ProRule" id="PRU01091"/>
    </source>
</evidence>
<keyword evidence="13" id="KW-1185">Reference proteome</keyword>
<dbReference type="Pfam" id="PF00486">
    <property type="entry name" value="Trans_reg_C"/>
    <property type="match status" value="1"/>
</dbReference>
<dbReference type="Gene3D" id="6.10.250.690">
    <property type="match status" value="1"/>
</dbReference>
<evidence type="ECO:0000256" key="1">
    <source>
        <dbReference type="ARBA" id="ARBA00004496"/>
    </source>
</evidence>
<dbReference type="GO" id="GO:0042802">
    <property type="term" value="F:identical protein binding"/>
    <property type="evidence" value="ECO:0007669"/>
    <property type="project" value="UniProtKB-ARBA"/>
</dbReference>
<comment type="caution">
    <text evidence="12">The sequence shown here is derived from an EMBL/GenBank/DDBJ whole genome shotgun (WGS) entry which is preliminary data.</text>
</comment>
<dbReference type="InterPro" id="IPR039420">
    <property type="entry name" value="WalR-like"/>
</dbReference>
<dbReference type="Gene3D" id="1.10.10.10">
    <property type="entry name" value="Winged helix-like DNA-binding domain superfamily/Winged helix DNA-binding domain"/>
    <property type="match status" value="1"/>
</dbReference>
<dbReference type="Proteomes" id="UP000250744">
    <property type="component" value="Unassembled WGS sequence"/>
</dbReference>
<dbReference type="PROSITE" id="PS50110">
    <property type="entry name" value="RESPONSE_REGULATORY"/>
    <property type="match status" value="1"/>
</dbReference>
<organism evidence="12 13">
    <name type="scientific">Nitrincola tibetensis</name>
    <dbReference type="NCBI Taxonomy" id="2219697"/>
    <lineage>
        <taxon>Bacteria</taxon>
        <taxon>Pseudomonadati</taxon>
        <taxon>Pseudomonadota</taxon>
        <taxon>Gammaproteobacteria</taxon>
        <taxon>Oceanospirillales</taxon>
        <taxon>Oceanospirillaceae</taxon>
        <taxon>Nitrincola</taxon>
    </lineage>
</organism>
<evidence type="ECO:0000313" key="13">
    <source>
        <dbReference type="Proteomes" id="UP000250744"/>
    </source>
</evidence>
<dbReference type="CDD" id="cd00383">
    <property type="entry name" value="trans_reg_C"/>
    <property type="match status" value="1"/>
</dbReference>
<name>A0A364NPA6_9GAMM</name>
<dbReference type="AlphaFoldDB" id="A0A364NPA6"/>
<evidence type="ECO:0000259" key="10">
    <source>
        <dbReference type="PROSITE" id="PS50110"/>
    </source>
</evidence>
<dbReference type="FunFam" id="3.40.50.2300:FF:000021">
    <property type="entry name" value="Two-component system response regulator KdpE"/>
    <property type="match status" value="1"/>
</dbReference>
<gene>
    <name evidence="12" type="ORF">DN062_05530</name>
</gene>
<dbReference type="GO" id="GO:0005829">
    <property type="term" value="C:cytosol"/>
    <property type="evidence" value="ECO:0007669"/>
    <property type="project" value="TreeGrafter"/>
</dbReference>
<dbReference type="SMART" id="SM00862">
    <property type="entry name" value="Trans_reg_C"/>
    <property type="match status" value="1"/>
</dbReference>
<dbReference type="SUPFAM" id="SSF46894">
    <property type="entry name" value="C-terminal effector domain of the bipartite response regulators"/>
    <property type="match status" value="1"/>
</dbReference>
<evidence type="ECO:0000256" key="5">
    <source>
        <dbReference type="ARBA" id="ARBA00023015"/>
    </source>
</evidence>
<evidence type="ECO:0000313" key="12">
    <source>
        <dbReference type="EMBL" id="RAU18938.1"/>
    </source>
</evidence>
<dbReference type="InterPro" id="IPR016032">
    <property type="entry name" value="Sig_transdc_resp-reg_C-effctor"/>
</dbReference>
<evidence type="ECO:0000256" key="6">
    <source>
        <dbReference type="ARBA" id="ARBA00023125"/>
    </source>
</evidence>
<comment type="subcellular location">
    <subcellularLocation>
        <location evidence="1">Cytoplasm</location>
    </subcellularLocation>
</comment>
<evidence type="ECO:0000256" key="3">
    <source>
        <dbReference type="ARBA" id="ARBA00022553"/>
    </source>
</evidence>
<dbReference type="Pfam" id="PF00072">
    <property type="entry name" value="Response_reg"/>
    <property type="match status" value="1"/>
</dbReference>
<dbReference type="OrthoDB" id="9802426at2"/>
<accession>A0A364NPA6</accession>
<feature type="modified residue" description="4-aspartylphosphate" evidence="8">
    <location>
        <position position="52"/>
    </location>
</feature>
<dbReference type="RefSeq" id="WP_112158329.1">
    <property type="nucleotide sequence ID" value="NZ_QKRX01000003.1"/>
</dbReference>
<dbReference type="PANTHER" id="PTHR48111">
    <property type="entry name" value="REGULATOR OF RPOS"/>
    <property type="match status" value="1"/>
</dbReference>
<keyword evidence="6 9" id="KW-0238">DNA-binding</keyword>
<keyword evidence="5" id="KW-0805">Transcription regulation</keyword>
<dbReference type="GO" id="GO:0000987">
    <property type="term" value="F:cis-regulatory region sequence-specific DNA binding"/>
    <property type="evidence" value="ECO:0007669"/>
    <property type="project" value="UniProtKB-ARBA"/>
</dbReference>
<keyword evidence="3 8" id="KW-0597">Phosphoprotein</keyword>
<keyword evidence="2" id="KW-0963">Cytoplasm</keyword>
<dbReference type="InterPro" id="IPR001867">
    <property type="entry name" value="OmpR/PhoB-type_DNA-bd"/>
</dbReference>
<evidence type="ECO:0000259" key="11">
    <source>
        <dbReference type="PROSITE" id="PS51755"/>
    </source>
</evidence>
<dbReference type="GO" id="GO:0032993">
    <property type="term" value="C:protein-DNA complex"/>
    <property type="evidence" value="ECO:0007669"/>
    <property type="project" value="TreeGrafter"/>
</dbReference>
<evidence type="ECO:0000256" key="8">
    <source>
        <dbReference type="PROSITE-ProRule" id="PRU00169"/>
    </source>
</evidence>
<dbReference type="SUPFAM" id="SSF52172">
    <property type="entry name" value="CheY-like"/>
    <property type="match status" value="1"/>
</dbReference>
<dbReference type="Gene3D" id="3.40.50.2300">
    <property type="match status" value="1"/>
</dbReference>
<dbReference type="PANTHER" id="PTHR48111:SF50">
    <property type="entry name" value="KDP OPERON TRANSCRIPTIONAL REGULATORY PROTEIN KDPE"/>
    <property type="match status" value="1"/>
</dbReference>
<feature type="domain" description="OmpR/PhoB-type" evidence="11">
    <location>
        <begin position="123"/>
        <end position="222"/>
    </location>
</feature>
<evidence type="ECO:0000256" key="7">
    <source>
        <dbReference type="ARBA" id="ARBA00023163"/>
    </source>
</evidence>
<sequence>MSKILIVDDESQIIKFLSISLKSQGYDIAIAQTGQEAIAQVGLGNPDVVLLDLGLPDLDGQHVLQSIREFSQIPVIVLSVRNQESDKVKALDAGANDYVVKPFSVPELLARIRIQLRSTPISASSFECKGLSIHYAQRRVTYLGRDIRLSKKEYALLCCLSENPGSVMTQSQLMQRIWGKSHSDDTHYLRILVARLRARLGEDANQPSLIETLPGIGYRLISDYFF</sequence>
<evidence type="ECO:0000256" key="2">
    <source>
        <dbReference type="ARBA" id="ARBA00022490"/>
    </source>
</evidence>
<keyword evidence="7" id="KW-0804">Transcription</keyword>
<dbReference type="PROSITE" id="PS51755">
    <property type="entry name" value="OMPR_PHOB"/>
    <property type="match status" value="1"/>
</dbReference>
<feature type="domain" description="Response regulatory" evidence="10">
    <location>
        <begin position="3"/>
        <end position="116"/>
    </location>
</feature>
<dbReference type="InterPro" id="IPR036388">
    <property type="entry name" value="WH-like_DNA-bd_sf"/>
</dbReference>
<dbReference type="EMBL" id="QKRX01000003">
    <property type="protein sequence ID" value="RAU18938.1"/>
    <property type="molecule type" value="Genomic_DNA"/>
</dbReference>
<dbReference type="SMART" id="SM00448">
    <property type="entry name" value="REC"/>
    <property type="match status" value="1"/>
</dbReference>